<dbReference type="OrthoDB" id="9766854at2"/>
<dbReference type="STRING" id="1423715.FD25_GL001470"/>
<feature type="transmembrane region" description="Helical" evidence="1">
    <location>
        <begin position="73"/>
        <end position="94"/>
    </location>
</feature>
<dbReference type="Proteomes" id="UP000051955">
    <property type="component" value="Unassembled WGS sequence"/>
</dbReference>
<dbReference type="EMBL" id="AZDV01000009">
    <property type="protein sequence ID" value="KRK95353.1"/>
    <property type="molecule type" value="Genomic_DNA"/>
</dbReference>
<evidence type="ECO:0008006" key="4">
    <source>
        <dbReference type="Google" id="ProtNLM"/>
    </source>
</evidence>
<name>A0A0R1LRF3_9LACO</name>
<feature type="transmembrane region" description="Helical" evidence="1">
    <location>
        <begin position="12"/>
        <end position="33"/>
    </location>
</feature>
<comment type="caution">
    <text evidence="2">The sequence shown here is derived from an EMBL/GenBank/DDBJ whole genome shotgun (WGS) entry which is preliminary data.</text>
</comment>
<protein>
    <recommendedName>
        <fullName evidence="4">ECF transporter S component</fullName>
    </recommendedName>
</protein>
<organism evidence="2 3">
    <name type="scientific">Levilactobacillus acidifarinae DSM 19394 = JCM 15949</name>
    <dbReference type="NCBI Taxonomy" id="1423715"/>
    <lineage>
        <taxon>Bacteria</taxon>
        <taxon>Bacillati</taxon>
        <taxon>Bacillota</taxon>
        <taxon>Bacilli</taxon>
        <taxon>Lactobacillales</taxon>
        <taxon>Lactobacillaceae</taxon>
        <taxon>Levilactobacillus</taxon>
    </lineage>
</organism>
<feature type="transmembrane region" description="Helical" evidence="1">
    <location>
        <begin position="39"/>
        <end position="61"/>
    </location>
</feature>
<keyword evidence="1" id="KW-0812">Transmembrane</keyword>
<gene>
    <name evidence="2" type="ORF">FD25_GL001470</name>
</gene>
<reference evidence="2 3" key="1">
    <citation type="journal article" date="2015" name="Genome Announc.">
        <title>Expanding the biotechnology potential of lactobacilli through comparative genomics of 213 strains and associated genera.</title>
        <authorList>
            <person name="Sun Z."/>
            <person name="Harris H.M."/>
            <person name="McCann A."/>
            <person name="Guo C."/>
            <person name="Argimon S."/>
            <person name="Zhang W."/>
            <person name="Yang X."/>
            <person name="Jeffery I.B."/>
            <person name="Cooney J.C."/>
            <person name="Kagawa T.F."/>
            <person name="Liu W."/>
            <person name="Song Y."/>
            <person name="Salvetti E."/>
            <person name="Wrobel A."/>
            <person name="Rasinkangas P."/>
            <person name="Parkhill J."/>
            <person name="Rea M.C."/>
            <person name="O'Sullivan O."/>
            <person name="Ritari J."/>
            <person name="Douillard F.P."/>
            <person name="Paul Ross R."/>
            <person name="Yang R."/>
            <person name="Briner A.E."/>
            <person name="Felis G.E."/>
            <person name="de Vos W.M."/>
            <person name="Barrangou R."/>
            <person name="Klaenhammer T.R."/>
            <person name="Caufield P.W."/>
            <person name="Cui Y."/>
            <person name="Zhang H."/>
            <person name="O'Toole P.W."/>
        </authorList>
    </citation>
    <scope>NUCLEOTIDE SEQUENCE [LARGE SCALE GENOMIC DNA]</scope>
    <source>
        <strain evidence="2 3">DSM 19394</strain>
    </source>
</reference>
<accession>A0A0R1LRF3</accession>
<evidence type="ECO:0000313" key="3">
    <source>
        <dbReference type="Proteomes" id="UP000051955"/>
    </source>
</evidence>
<evidence type="ECO:0000313" key="2">
    <source>
        <dbReference type="EMBL" id="KRK95353.1"/>
    </source>
</evidence>
<dbReference type="AlphaFoldDB" id="A0A0R1LRF3"/>
<keyword evidence="1" id="KW-1133">Transmembrane helix</keyword>
<dbReference type="Gene3D" id="1.10.1760.20">
    <property type="match status" value="1"/>
</dbReference>
<keyword evidence="3" id="KW-1185">Reference proteome</keyword>
<evidence type="ECO:0000256" key="1">
    <source>
        <dbReference type="SAM" id="Phobius"/>
    </source>
</evidence>
<proteinExistence type="predicted"/>
<feature type="transmembrane region" description="Helical" evidence="1">
    <location>
        <begin position="124"/>
        <end position="146"/>
    </location>
</feature>
<dbReference type="RefSeq" id="WP_057802301.1">
    <property type="nucleotide sequence ID" value="NZ_AZDV01000009.1"/>
</dbReference>
<feature type="transmembrane region" description="Helical" evidence="1">
    <location>
        <begin position="152"/>
        <end position="179"/>
    </location>
</feature>
<keyword evidence="1" id="KW-0472">Membrane</keyword>
<dbReference type="PATRIC" id="fig|1423715.3.peg.1506"/>
<sequence length="209" mass="22468">MRKRKIGIRYDFNLLALLLIPIGVSLSVVGYQLSTVLKLPIFIDLIGTVMVSMIAGPWVGAATGILGNLVNGMLNPISIPFAFVSLCTALATGYLSRWKMYTNIVGIVIAGLLVDVVSATSSAVVSVLLFGGVTGTGTDFITAAFLATGQQIWTSVISTNLISGTINTIINMVLALLIIHNIPPRFLVKLNYGWNYIPKKLRRLEESLS</sequence>
<feature type="transmembrane region" description="Helical" evidence="1">
    <location>
        <begin position="100"/>
        <end position="117"/>
    </location>
</feature>